<evidence type="ECO:0000313" key="3">
    <source>
        <dbReference type="WBParaSite" id="ALUE_0000983801-mRNA-1"/>
    </source>
</evidence>
<dbReference type="AlphaFoldDB" id="A0A0M3I0W9"/>
<evidence type="ECO:0000256" key="1">
    <source>
        <dbReference type="SAM" id="SignalP"/>
    </source>
</evidence>
<proteinExistence type="predicted"/>
<sequence length="49" mass="6021">MMWCSVALKTLRLVGIWSRCCYRRWLDHSTQPCSKFYLFWHQGTSCFMR</sequence>
<feature type="chain" id="PRO_5005656520" evidence="1">
    <location>
        <begin position="19"/>
        <end position="49"/>
    </location>
</feature>
<keyword evidence="1" id="KW-0732">Signal</keyword>
<reference evidence="3" key="1">
    <citation type="submission" date="2017-02" db="UniProtKB">
        <authorList>
            <consortium name="WormBaseParasite"/>
        </authorList>
    </citation>
    <scope>IDENTIFICATION</scope>
</reference>
<organism evidence="2 3">
    <name type="scientific">Ascaris lumbricoides</name>
    <name type="common">Giant roundworm</name>
    <dbReference type="NCBI Taxonomy" id="6252"/>
    <lineage>
        <taxon>Eukaryota</taxon>
        <taxon>Metazoa</taxon>
        <taxon>Ecdysozoa</taxon>
        <taxon>Nematoda</taxon>
        <taxon>Chromadorea</taxon>
        <taxon>Rhabditida</taxon>
        <taxon>Spirurina</taxon>
        <taxon>Ascaridomorpha</taxon>
        <taxon>Ascaridoidea</taxon>
        <taxon>Ascarididae</taxon>
        <taxon>Ascaris</taxon>
    </lineage>
</organism>
<accession>A0A0M3I0W9</accession>
<keyword evidence="2" id="KW-1185">Reference proteome</keyword>
<dbReference type="Proteomes" id="UP000036681">
    <property type="component" value="Unplaced"/>
</dbReference>
<dbReference type="WBParaSite" id="ALUE_0000983801-mRNA-1">
    <property type="protein sequence ID" value="ALUE_0000983801-mRNA-1"/>
    <property type="gene ID" value="ALUE_0000983801"/>
</dbReference>
<feature type="signal peptide" evidence="1">
    <location>
        <begin position="1"/>
        <end position="18"/>
    </location>
</feature>
<evidence type="ECO:0000313" key="2">
    <source>
        <dbReference type="Proteomes" id="UP000036681"/>
    </source>
</evidence>
<protein>
    <submittedName>
        <fullName evidence="3">Uncharacterized protein</fullName>
    </submittedName>
</protein>
<name>A0A0M3I0W9_ASCLU</name>